<feature type="domain" description="IrrE N-terminal-like" evidence="1">
    <location>
        <begin position="91"/>
        <end position="138"/>
    </location>
</feature>
<protein>
    <recommendedName>
        <fullName evidence="1">IrrE N-terminal-like domain-containing protein</fullName>
    </recommendedName>
</protein>
<name>A0A0U1RJT3_NEIMA</name>
<dbReference type="EnsemblBacteria" id="CAM08958">
    <property type="protein sequence ID" value="CAM08958"/>
    <property type="gene ID" value="NMA1837"/>
</dbReference>
<dbReference type="Gene3D" id="1.10.10.2910">
    <property type="match status" value="1"/>
</dbReference>
<evidence type="ECO:0000259" key="1">
    <source>
        <dbReference type="Pfam" id="PF06114"/>
    </source>
</evidence>
<sequence length="154" mass="17863">MQQTNYSMRGVRVGMLSEETIQFFANEAAKFLVVDKRTRKKMDAFMEMLEEYGIVIDVVADSEWLVITNAMCHNGTILMPNSLYTRICNGEDEAIFIFFHELGHLLLGHKAMLHYSEVLPTKQEDSEWQADEFAKCILRNMGIKYVPEQLSLRF</sequence>
<accession>A0A0U1RJT3</accession>
<dbReference type="EMBL" id="AL157959">
    <property type="protein sequence ID" value="CAM08958.1"/>
    <property type="molecule type" value="Genomic_DNA"/>
</dbReference>
<dbReference type="HOGENOM" id="CLU_1649557_0_0_4"/>
<gene>
    <name evidence="2" type="ordered locus">NMA1837</name>
</gene>
<reference evidence="2 3" key="1">
    <citation type="journal article" date="2000" name="Nature">
        <title>Complete DNA sequence of a serogroup A strain of Neisseria meningitidis Z2491.</title>
        <authorList>
            <person name="Parkhill J."/>
            <person name="Achtman M."/>
            <person name="James K.D."/>
            <person name="Bentley S.D."/>
            <person name="Churcher C."/>
            <person name="Klee S.R."/>
            <person name="Morelli G."/>
            <person name="Basham D."/>
            <person name="Brown D."/>
            <person name="Chillingworth T."/>
            <person name="Davies R.M."/>
            <person name="Davis P."/>
            <person name="Devlin K."/>
            <person name="Feltwell T."/>
            <person name="Hamlin N."/>
            <person name="Holroyd S."/>
            <person name="Jagels K."/>
            <person name="Leather S."/>
            <person name="Moule S."/>
            <person name="Mungall K."/>
            <person name="Quail M.A."/>
            <person name="Rajandream M.A."/>
            <person name="Rutherford K.M."/>
            <person name="Simmonds M."/>
            <person name="Skelton J."/>
            <person name="Whitehead S."/>
            <person name="Spratt B.G."/>
            <person name="Barrell B.G."/>
        </authorList>
    </citation>
    <scope>NUCLEOTIDE SEQUENCE [LARGE SCALE GENOMIC DNA]</scope>
    <source>
        <strain evidence="3">DSM 15465 / Z2491</strain>
    </source>
</reference>
<organism evidence="2 3">
    <name type="scientific">Neisseria meningitidis serogroup A / serotype 4A (strain DSM 15465 / Z2491)</name>
    <dbReference type="NCBI Taxonomy" id="122587"/>
    <lineage>
        <taxon>Bacteria</taxon>
        <taxon>Pseudomonadati</taxon>
        <taxon>Pseudomonadota</taxon>
        <taxon>Betaproteobacteria</taxon>
        <taxon>Neisseriales</taxon>
        <taxon>Neisseriaceae</taxon>
        <taxon>Neisseria</taxon>
    </lineage>
</organism>
<proteinExistence type="predicted"/>
<dbReference type="Proteomes" id="UP000000626">
    <property type="component" value="Chromosome"/>
</dbReference>
<dbReference type="AlphaFoldDB" id="A0A0U1RJT3"/>
<evidence type="ECO:0000313" key="3">
    <source>
        <dbReference type="Proteomes" id="UP000000626"/>
    </source>
</evidence>
<dbReference type="Pfam" id="PF06114">
    <property type="entry name" value="Peptidase_M78"/>
    <property type="match status" value="1"/>
</dbReference>
<dbReference type="KEGG" id="nma:NMA1837"/>
<dbReference type="InterPro" id="IPR010359">
    <property type="entry name" value="IrrE_HExxH"/>
</dbReference>
<evidence type="ECO:0000313" key="2">
    <source>
        <dbReference type="EMBL" id="CAM08958.1"/>
    </source>
</evidence>